<dbReference type="InterPro" id="IPR011765">
    <property type="entry name" value="Pept_M16_N"/>
</dbReference>
<dbReference type="HOGENOM" id="CLU_516256_0_0_1"/>
<keyword evidence="4" id="KW-1185">Reference proteome</keyword>
<proteinExistence type="predicted"/>
<protein>
    <recommendedName>
        <fullName evidence="2">Peptidase M16 N-terminal domain-containing protein</fullName>
    </recommendedName>
</protein>
<dbReference type="EnsemblProtists" id="EOD26748">
    <property type="protein sequence ID" value="EOD26748"/>
    <property type="gene ID" value="EMIHUDRAFT_457314"/>
</dbReference>
<dbReference type="SUPFAM" id="SSF63411">
    <property type="entry name" value="LuxS/MPP-like metallohydrolase"/>
    <property type="match status" value="1"/>
</dbReference>
<evidence type="ECO:0000313" key="4">
    <source>
        <dbReference type="Proteomes" id="UP000013827"/>
    </source>
</evidence>
<dbReference type="InterPro" id="IPR011249">
    <property type="entry name" value="Metalloenz_LuxS/M16"/>
</dbReference>
<accession>A0A0D3JTB3</accession>
<dbReference type="PaxDb" id="2903-EOD26748"/>
<dbReference type="AlphaFoldDB" id="A0A0D3JTB3"/>
<feature type="chain" id="PRO_5044267620" description="Peptidase M16 N-terminal domain-containing protein" evidence="1">
    <location>
        <begin position="22"/>
        <end position="528"/>
    </location>
</feature>
<feature type="signal peptide" evidence="1">
    <location>
        <begin position="1"/>
        <end position="21"/>
    </location>
</feature>
<dbReference type="RefSeq" id="XP_005779177.1">
    <property type="nucleotide sequence ID" value="XM_005779120.1"/>
</dbReference>
<sequence>MRRREHRCAISLAWLLLQTASLRPPRREVCRGLIAGSSLASLPASAVPRYTDRVARSGGPGAATLETVEGPGTDGRAYGLLRLPDGARCLLASAAPSLTFDGDRGNVLAGQAVEVAVTVGCGSMRDPDDWEGLAHLAEHVTLASAAGVRLTEWVDEREGEVNGFTEEERTTFTFQLGRPDEPRGEAEEAADARDVLISAVGVASRGVPAHLAAEAKSLALLGWRYSSRAPSAIELHTFVGDAQTVADAATDAARRALSFSEAVVTLYCPSLDGLGPLAQLGPLLQPSAYAQQWGEIGSSLRKASAKKEKCHALAAVTCFRPDTPFGVVLLSLESDRPSALRAVDPAATSASAACGELWKLSAIAEPASLAARCGVKVELSAELSFHARGARLAATGGASRVGPLLLALLASAAEEEGSAAVPPDASLEMAAVKRSATASASASGVRSEAAAFWRSVRGAQLLLAGSFSRADSDALVDGAEPLVRSEVLAEWGPLLYKPSYTPRPLANNLCLVPAFGATLDQCGLRIGA</sequence>
<dbReference type="Proteomes" id="UP000013827">
    <property type="component" value="Unassembled WGS sequence"/>
</dbReference>
<dbReference type="STRING" id="2903.R1CUM6"/>
<feature type="domain" description="Peptidase M16 N-terminal" evidence="2">
    <location>
        <begin position="111"/>
        <end position="178"/>
    </location>
</feature>
<reference evidence="4" key="1">
    <citation type="journal article" date="2013" name="Nature">
        <title>Pan genome of the phytoplankton Emiliania underpins its global distribution.</title>
        <authorList>
            <person name="Read B.A."/>
            <person name="Kegel J."/>
            <person name="Klute M.J."/>
            <person name="Kuo A."/>
            <person name="Lefebvre S.C."/>
            <person name="Maumus F."/>
            <person name="Mayer C."/>
            <person name="Miller J."/>
            <person name="Monier A."/>
            <person name="Salamov A."/>
            <person name="Young J."/>
            <person name="Aguilar M."/>
            <person name="Claverie J.M."/>
            <person name="Frickenhaus S."/>
            <person name="Gonzalez K."/>
            <person name="Herman E.K."/>
            <person name="Lin Y.C."/>
            <person name="Napier J."/>
            <person name="Ogata H."/>
            <person name="Sarno A.F."/>
            <person name="Shmutz J."/>
            <person name="Schroeder D."/>
            <person name="de Vargas C."/>
            <person name="Verret F."/>
            <person name="von Dassow P."/>
            <person name="Valentin K."/>
            <person name="Van de Peer Y."/>
            <person name="Wheeler G."/>
            <person name="Dacks J.B."/>
            <person name="Delwiche C.F."/>
            <person name="Dyhrman S.T."/>
            <person name="Glockner G."/>
            <person name="John U."/>
            <person name="Richards T."/>
            <person name="Worden A.Z."/>
            <person name="Zhang X."/>
            <person name="Grigoriev I.V."/>
            <person name="Allen A.E."/>
            <person name="Bidle K."/>
            <person name="Borodovsky M."/>
            <person name="Bowler C."/>
            <person name="Brownlee C."/>
            <person name="Cock J.M."/>
            <person name="Elias M."/>
            <person name="Gladyshev V.N."/>
            <person name="Groth M."/>
            <person name="Guda C."/>
            <person name="Hadaegh A."/>
            <person name="Iglesias-Rodriguez M.D."/>
            <person name="Jenkins J."/>
            <person name="Jones B.M."/>
            <person name="Lawson T."/>
            <person name="Leese F."/>
            <person name="Lindquist E."/>
            <person name="Lobanov A."/>
            <person name="Lomsadze A."/>
            <person name="Malik S.B."/>
            <person name="Marsh M.E."/>
            <person name="Mackinder L."/>
            <person name="Mock T."/>
            <person name="Mueller-Roeber B."/>
            <person name="Pagarete A."/>
            <person name="Parker M."/>
            <person name="Probert I."/>
            <person name="Quesneville H."/>
            <person name="Raines C."/>
            <person name="Rensing S.A."/>
            <person name="Riano-Pachon D.M."/>
            <person name="Richier S."/>
            <person name="Rokitta S."/>
            <person name="Shiraiwa Y."/>
            <person name="Soanes D.M."/>
            <person name="van der Giezen M."/>
            <person name="Wahlund T.M."/>
            <person name="Williams B."/>
            <person name="Wilson W."/>
            <person name="Wolfe G."/>
            <person name="Wurch L.L."/>
        </authorList>
    </citation>
    <scope>NUCLEOTIDE SEQUENCE</scope>
</reference>
<dbReference type="GO" id="GO:0046872">
    <property type="term" value="F:metal ion binding"/>
    <property type="evidence" value="ECO:0007669"/>
    <property type="project" value="InterPro"/>
</dbReference>
<evidence type="ECO:0000313" key="3">
    <source>
        <dbReference type="EnsemblProtists" id="EOD26748"/>
    </source>
</evidence>
<dbReference type="KEGG" id="ehx:EMIHUDRAFT_457314"/>
<dbReference type="Gene3D" id="3.30.830.10">
    <property type="entry name" value="Metalloenzyme, LuxS/M16 peptidase-like"/>
    <property type="match status" value="1"/>
</dbReference>
<name>A0A0D3JTB3_EMIH1</name>
<reference evidence="3" key="2">
    <citation type="submission" date="2024-10" db="UniProtKB">
        <authorList>
            <consortium name="EnsemblProtists"/>
        </authorList>
    </citation>
    <scope>IDENTIFICATION</scope>
</reference>
<dbReference type="Pfam" id="PF00675">
    <property type="entry name" value="Peptidase_M16"/>
    <property type="match status" value="1"/>
</dbReference>
<organism evidence="3 4">
    <name type="scientific">Emiliania huxleyi (strain CCMP1516)</name>
    <dbReference type="NCBI Taxonomy" id="280463"/>
    <lineage>
        <taxon>Eukaryota</taxon>
        <taxon>Haptista</taxon>
        <taxon>Haptophyta</taxon>
        <taxon>Prymnesiophyceae</taxon>
        <taxon>Isochrysidales</taxon>
        <taxon>Noelaerhabdaceae</taxon>
        <taxon>Emiliania</taxon>
    </lineage>
</organism>
<evidence type="ECO:0000259" key="2">
    <source>
        <dbReference type="Pfam" id="PF00675"/>
    </source>
</evidence>
<dbReference type="GeneID" id="17272294"/>
<evidence type="ECO:0000256" key="1">
    <source>
        <dbReference type="SAM" id="SignalP"/>
    </source>
</evidence>
<keyword evidence="1" id="KW-0732">Signal</keyword>